<dbReference type="AlphaFoldDB" id="A0A7T6VIW3"/>
<evidence type="ECO:0000313" key="1">
    <source>
        <dbReference type="EMBL" id="QQK04761.1"/>
    </source>
</evidence>
<sequence>MSVNYKPLYQGVLTGTAAPTYAPGAAIQGAAHTVNLWNPTAAAVTVNFYLVPSGGTAGDTTRIHQVQVAAGKSVMVPEVINTKVVNPGALYADGAGVTLTITGAEVSP</sequence>
<dbReference type="KEGG" id="bann:JFN94_25880"/>
<protein>
    <submittedName>
        <fullName evidence="1">Uncharacterized protein</fullName>
    </submittedName>
</protein>
<reference evidence="1 2" key="1">
    <citation type="submission" date="2020-12" db="EMBL/GenBank/DDBJ databases">
        <title>Complete genome sequence of Burkholderia anthina BJQ0011.</title>
        <authorList>
            <person name="Xu Y."/>
        </authorList>
    </citation>
    <scope>NUCLEOTIDE SEQUENCE [LARGE SCALE GENOMIC DNA]</scope>
    <source>
        <strain evidence="1 2">BJQ0011</strain>
    </source>
</reference>
<accession>A0A7T6VIW3</accession>
<organism evidence="1 2">
    <name type="scientific">Burkholderia anthina</name>
    <dbReference type="NCBI Taxonomy" id="179879"/>
    <lineage>
        <taxon>Bacteria</taxon>
        <taxon>Pseudomonadati</taxon>
        <taxon>Pseudomonadota</taxon>
        <taxon>Betaproteobacteria</taxon>
        <taxon>Burkholderiales</taxon>
        <taxon>Burkholderiaceae</taxon>
        <taxon>Burkholderia</taxon>
        <taxon>Burkholderia cepacia complex</taxon>
    </lineage>
</organism>
<gene>
    <name evidence="1" type="ORF">JFN94_25880</name>
</gene>
<evidence type="ECO:0000313" key="2">
    <source>
        <dbReference type="Proteomes" id="UP000596205"/>
    </source>
</evidence>
<name>A0A7T6VIW3_9BURK</name>
<proteinExistence type="predicted"/>
<dbReference type="RefSeq" id="WP_199568803.1">
    <property type="nucleotide sequence ID" value="NZ_CP066770.1"/>
</dbReference>
<dbReference type="EMBL" id="CP066770">
    <property type="protein sequence ID" value="QQK04761.1"/>
    <property type="molecule type" value="Genomic_DNA"/>
</dbReference>
<dbReference type="Proteomes" id="UP000596205">
    <property type="component" value="Chromosome 2"/>
</dbReference>